<keyword evidence="3 7" id="KW-0812">Transmembrane</keyword>
<reference evidence="10" key="1">
    <citation type="submission" date="2014-12" db="EMBL/GenBank/DDBJ databases">
        <title>Genome Sequence of Valsa Canker Pathogens Uncovers a Specific Adaption of Colonization on Woody Bark.</title>
        <authorList>
            <person name="Yin Z."/>
            <person name="Liu H."/>
            <person name="Gao X."/>
            <person name="Li Z."/>
            <person name="Song N."/>
            <person name="Ke X."/>
            <person name="Dai Q."/>
            <person name="Wu Y."/>
            <person name="Sun Y."/>
            <person name="Xu J.-R."/>
            <person name="Kang Z.K."/>
            <person name="Wang L."/>
            <person name="Huang L."/>
        </authorList>
    </citation>
    <scope>NUCLEOTIDE SEQUENCE [LARGE SCALE GENOMIC DNA]</scope>
    <source>
        <strain evidence="10">SXYL134</strain>
    </source>
</reference>
<dbReference type="Pfam" id="PF07690">
    <property type="entry name" value="MFS_1"/>
    <property type="match status" value="1"/>
</dbReference>
<feature type="transmembrane region" description="Helical" evidence="7">
    <location>
        <begin position="439"/>
        <end position="459"/>
    </location>
</feature>
<dbReference type="PANTHER" id="PTHR43791">
    <property type="entry name" value="PERMEASE-RELATED"/>
    <property type="match status" value="1"/>
</dbReference>
<evidence type="ECO:0000256" key="2">
    <source>
        <dbReference type="ARBA" id="ARBA00022448"/>
    </source>
</evidence>
<dbReference type="GO" id="GO:0016020">
    <property type="term" value="C:membrane"/>
    <property type="evidence" value="ECO:0007669"/>
    <property type="project" value="UniProtKB-SubCell"/>
</dbReference>
<feature type="transmembrane region" description="Helical" evidence="7">
    <location>
        <begin position="112"/>
        <end position="131"/>
    </location>
</feature>
<dbReference type="GO" id="GO:0022857">
    <property type="term" value="F:transmembrane transporter activity"/>
    <property type="evidence" value="ECO:0007669"/>
    <property type="project" value="InterPro"/>
</dbReference>
<feature type="transmembrane region" description="Helical" evidence="7">
    <location>
        <begin position="405"/>
        <end position="427"/>
    </location>
</feature>
<feature type="transmembrane region" description="Helical" evidence="7">
    <location>
        <begin position="373"/>
        <end position="393"/>
    </location>
</feature>
<evidence type="ECO:0000256" key="4">
    <source>
        <dbReference type="ARBA" id="ARBA00022989"/>
    </source>
</evidence>
<keyword evidence="4 7" id="KW-1133">Transmembrane helix</keyword>
<feature type="transmembrane region" description="Helical" evidence="7">
    <location>
        <begin position="319"/>
        <end position="338"/>
    </location>
</feature>
<feature type="transmembrane region" description="Helical" evidence="7">
    <location>
        <begin position="38"/>
        <end position="56"/>
    </location>
</feature>
<name>A0A194UM63_CYTMA</name>
<organism evidence="9 10">
    <name type="scientific">Cytospora mali</name>
    <name type="common">Apple Valsa canker fungus</name>
    <name type="synonym">Valsa mali</name>
    <dbReference type="NCBI Taxonomy" id="578113"/>
    <lineage>
        <taxon>Eukaryota</taxon>
        <taxon>Fungi</taxon>
        <taxon>Dikarya</taxon>
        <taxon>Ascomycota</taxon>
        <taxon>Pezizomycotina</taxon>
        <taxon>Sordariomycetes</taxon>
        <taxon>Sordariomycetidae</taxon>
        <taxon>Diaporthales</taxon>
        <taxon>Cytosporaceae</taxon>
        <taxon>Cytospora</taxon>
    </lineage>
</organism>
<feature type="domain" description="Major facilitator superfamily (MFS) profile" evidence="8">
    <location>
        <begin position="46"/>
        <end position="466"/>
    </location>
</feature>
<dbReference type="PANTHER" id="PTHR43791:SF39">
    <property type="entry name" value="TRANSPORTER LIZ1_SEO1, PUTATIVE (AFU_ORTHOLOGUE AFUA_3G00980)-RELATED"/>
    <property type="match status" value="1"/>
</dbReference>
<comment type="similarity">
    <text evidence="6">Belongs to the major facilitator superfamily. Allantoate permease family.</text>
</comment>
<dbReference type="PROSITE" id="PS50850">
    <property type="entry name" value="MFS"/>
    <property type="match status" value="1"/>
</dbReference>
<dbReference type="InterPro" id="IPR036259">
    <property type="entry name" value="MFS_trans_sf"/>
</dbReference>
<dbReference type="Gene3D" id="1.20.1250.20">
    <property type="entry name" value="MFS general substrate transporter like domains"/>
    <property type="match status" value="1"/>
</dbReference>
<protein>
    <submittedName>
        <fullName evidence="9">Pantothenate transporter liz1</fullName>
    </submittedName>
</protein>
<keyword evidence="10" id="KW-1185">Reference proteome</keyword>
<evidence type="ECO:0000259" key="8">
    <source>
        <dbReference type="PROSITE" id="PS50850"/>
    </source>
</evidence>
<evidence type="ECO:0000256" key="3">
    <source>
        <dbReference type="ARBA" id="ARBA00022692"/>
    </source>
</evidence>
<dbReference type="SUPFAM" id="SSF103473">
    <property type="entry name" value="MFS general substrate transporter"/>
    <property type="match status" value="1"/>
</dbReference>
<evidence type="ECO:0000256" key="5">
    <source>
        <dbReference type="ARBA" id="ARBA00023136"/>
    </source>
</evidence>
<evidence type="ECO:0000256" key="7">
    <source>
        <dbReference type="SAM" id="Phobius"/>
    </source>
</evidence>
<evidence type="ECO:0000313" key="9">
    <source>
        <dbReference type="EMBL" id="KUI52752.1"/>
    </source>
</evidence>
<accession>A0A194UM63</accession>
<dbReference type="InterPro" id="IPR011701">
    <property type="entry name" value="MFS"/>
</dbReference>
<dbReference type="EMBL" id="KN714666">
    <property type="protein sequence ID" value="KUI52752.1"/>
    <property type="molecule type" value="Genomic_DNA"/>
</dbReference>
<feature type="transmembrane region" description="Helical" evidence="7">
    <location>
        <begin position="172"/>
        <end position="193"/>
    </location>
</feature>
<keyword evidence="5 7" id="KW-0472">Membrane</keyword>
<gene>
    <name evidence="9" type="ORF">VP1G_00269</name>
</gene>
<feature type="transmembrane region" description="Helical" evidence="7">
    <location>
        <begin position="347"/>
        <end position="367"/>
    </location>
</feature>
<evidence type="ECO:0000256" key="6">
    <source>
        <dbReference type="ARBA" id="ARBA00037968"/>
    </source>
</evidence>
<feature type="transmembrane region" description="Helical" evidence="7">
    <location>
        <begin position="85"/>
        <end position="105"/>
    </location>
</feature>
<comment type="subcellular location">
    <subcellularLocation>
        <location evidence="1">Membrane</location>
        <topology evidence="1">Multi-pass membrane protein</topology>
    </subcellularLocation>
</comment>
<evidence type="ECO:0000313" key="10">
    <source>
        <dbReference type="Proteomes" id="UP000078576"/>
    </source>
</evidence>
<dbReference type="OrthoDB" id="6132182at2759"/>
<dbReference type="InterPro" id="IPR020846">
    <property type="entry name" value="MFS_dom"/>
</dbReference>
<evidence type="ECO:0000256" key="1">
    <source>
        <dbReference type="ARBA" id="ARBA00004141"/>
    </source>
</evidence>
<keyword evidence="2" id="KW-0813">Transport</keyword>
<dbReference type="Proteomes" id="UP000078576">
    <property type="component" value="Unassembled WGS sequence"/>
</dbReference>
<dbReference type="FunFam" id="1.20.1250.20:FF:000065">
    <property type="entry name" value="Putative MFS pantothenate transporter"/>
    <property type="match status" value="1"/>
</dbReference>
<sequence length="499" mass="56217">MASISYYVRNLFSSSYGKDRPSFFIWHPKGVSTSEKKLLFKIDLFILTYGCLAYFTKWLDQANLSNAYVSGMKEDLSMHGDQYNIAATCFSVGQILGPIPANILLTWIPPRFLLPGLEMIWAFLTIGTYAVRDVNQLYPLRFFIGFLEGSTFVGMQYVLGSWYKRTELGKRTAIFACAAYVGTMISGYLQSAVLAGLDGKNGIAAWRWVFIIDGIITIIVAIFGIVCFPDTPYNTKAFYLSEEEKKRCVERLVEDGREETTNFTWTLFLRTLSSWQLYVLTLLWMFWNTTVGKVANTVMQLWLKNDTQHTWSIYQVNNIPTAINGWNIVMVLLLNVYIDSTGYRMRAVAFNLGLLLFGTICLVIWDIPLGLKIVSYMFAGTDGPLSPIYYSWANILTSGDTQVRALVLAIMNSCGAALTTVIQQFLYPVTDAPKFGKGFKASLGFVCGMCIWVVVVRCFEMREQAKKESYEVTEATDEESMSEGGQVAMPYEVKATVKA</sequence>
<proteinExistence type="inferred from homology"/>
<feature type="transmembrane region" description="Helical" evidence="7">
    <location>
        <begin position="205"/>
        <end position="228"/>
    </location>
</feature>
<dbReference type="AlphaFoldDB" id="A0A194UM63"/>
<feature type="transmembrane region" description="Helical" evidence="7">
    <location>
        <begin position="137"/>
        <end position="160"/>
    </location>
</feature>